<sequence length="72" mass="8759">MKHNIFVPINDRRKKDKNMDRVIYIVPDIYEKANPWLFCNFARMKPNEERCLNCKNKACRHQGEHTLIRRNS</sequence>
<accession>E0S4N0</accession>
<name>E0S4N0_BUTPB</name>
<keyword evidence="2" id="KW-1185">Reference proteome</keyword>
<dbReference type="HOGENOM" id="CLU_2714750_0_0_9"/>
<evidence type="ECO:0000313" key="2">
    <source>
        <dbReference type="Proteomes" id="UP000001299"/>
    </source>
</evidence>
<reference evidence="1 2" key="1">
    <citation type="journal article" date="2010" name="PLoS ONE">
        <title>The glycobiome of the rumen bacterium Butyrivibrio proteoclasticus B316(T) highlights adaptation to a polysaccharide-rich environment.</title>
        <authorList>
            <person name="Kelly W.J."/>
            <person name="Leahy S.C."/>
            <person name="Altermann E."/>
            <person name="Yeoman C.J."/>
            <person name="Dunne J.C."/>
            <person name="Kong Z."/>
            <person name="Pacheco D.M."/>
            <person name="Li D."/>
            <person name="Noel S.J."/>
            <person name="Moon C.D."/>
            <person name="Cookson A.L."/>
            <person name="Attwood G.T."/>
        </authorList>
    </citation>
    <scope>NUCLEOTIDE SEQUENCE [LARGE SCALE GENOMIC DNA]</scope>
    <source>
        <strain evidence="2">ATCC 51982 / DSM 14932 / B316</strain>
        <plasmid evidence="2">Plasmid pCY360</plasmid>
    </source>
</reference>
<dbReference type="AlphaFoldDB" id="E0S4N0"/>
<dbReference type="Proteomes" id="UP000001299">
    <property type="component" value="Plasmid pCY360"/>
</dbReference>
<dbReference type="KEGG" id="bpb:bpr_II426"/>
<protein>
    <submittedName>
        <fullName evidence="1">Uncharacterized protein</fullName>
    </submittedName>
</protein>
<evidence type="ECO:0000313" key="1">
    <source>
        <dbReference type="EMBL" id="ADL36362.1"/>
    </source>
</evidence>
<dbReference type="RefSeq" id="WP_013283011.1">
    <property type="nucleotide sequence ID" value="NC_014389.1"/>
</dbReference>
<proteinExistence type="predicted"/>
<geneLocation type="plasmid" evidence="1 2">
    <name>pCY360</name>
</geneLocation>
<organism evidence="1 2">
    <name type="scientific">Butyrivibrio proteoclasticus (strain ATCC 51982 / DSM 14932 / B316)</name>
    <name type="common">Clostridium proteoclasticum</name>
    <dbReference type="NCBI Taxonomy" id="515622"/>
    <lineage>
        <taxon>Bacteria</taxon>
        <taxon>Bacillati</taxon>
        <taxon>Bacillota</taxon>
        <taxon>Clostridia</taxon>
        <taxon>Lachnospirales</taxon>
        <taxon>Lachnospiraceae</taxon>
        <taxon>Butyrivibrio</taxon>
    </lineage>
</organism>
<dbReference type="EMBL" id="CP001812">
    <property type="protein sequence ID" value="ADL36362.1"/>
    <property type="molecule type" value="Genomic_DNA"/>
</dbReference>
<gene>
    <name evidence="1" type="ordered locus">bpr_II426</name>
</gene>
<keyword evidence="1" id="KW-0614">Plasmid</keyword>